<evidence type="ECO:0000313" key="5">
    <source>
        <dbReference type="EMBL" id="EKC73491.1"/>
    </source>
</evidence>
<evidence type="ECO:0000259" key="4">
    <source>
        <dbReference type="Pfam" id="PF13407"/>
    </source>
</evidence>
<name>K1UPS9_9ZZZZ</name>
<gene>
    <name evidence="5" type="ORF">LEA_06198</name>
</gene>
<evidence type="ECO:0000256" key="1">
    <source>
        <dbReference type="ARBA" id="ARBA00004196"/>
    </source>
</evidence>
<dbReference type="InterPro" id="IPR028082">
    <property type="entry name" value="Peripla_BP_I"/>
</dbReference>
<comment type="subcellular location">
    <subcellularLocation>
        <location evidence="1">Cell envelope</location>
    </subcellularLocation>
</comment>
<reference evidence="5" key="1">
    <citation type="journal article" date="2013" name="Environ. Microbiol.">
        <title>Microbiota from the distal guts of lean and obese adolescents exhibit partial functional redundancy besides clear differences in community structure.</title>
        <authorList>
            <person name="Ferrer M."/>
            <person name="Ruiz A."/>
            <person name="Lanza F."/>
            <person name="Haange S.B."/>
            <person name="Oberbach A."/>
            <person name="Till H."/>
            <person name="Bargiela R."/>
            <person name="Campoy C."/>
            <person name="Segura M.T."/>
            <person name="Richter M."/>
            <person name="von Bergen M."/>
            <person name="Seifert J."/>
            <person name="Suarez A."/>
        </authorList>
    </citation>
    <scope>NUCLEOTIDE SEQUENCE</scope>
</reference>
<dbReference type="PANTHER" id="PTHR46847">
    <property type="entry name" value="D-ALLOSE-BINDING PERIPLASMIC PROTEIN-RELATED"/>
    <property type="match status" value="1"/>
</dbReference>
<dbReference type="EMBL" id="AJWY01004049">
    <property type="protein sequence ID" value="EKC73491.1"/>
    <property type="molecule type" value="Genomic_DNA"/>
</dbReference>
<dbReference type="PANTHER" id="PTHR46847:SF1">
    <property type="entry name" value="D-ALLOSE-BINDING PERIPLASMIC PROTEIN-RELATED"/>
    <property type="match status" value="1"/>
</dbReference>
<dbReference type="SUPFAM" id="SSF53822">
    <property type="entry name" value="Periplasmic binding protein-like I"/>
    <property type="match status" value="1"/>
</dbReference>
<evidence type="ECO:0000256" key="2">
    <source>
        <dbReference type="ARBA" id="ARBA00007639"/>
    </source>
</evidence>
<dbReference type="AlphaFoldDB" id="K1UPS9"/>
<dbReference type="Gene3D" id="3.40.50.2300">
    <property type="match status" value="2"/>
</dbReference>
<dbReference type="Pfam" id="PF13407">
    <property type="entry name" value="Peripla_BP_4"/>
    <property type="match status" value="1"/>
</dbReference>
<feature type="domain" description="Periplasmic binding protein" evidence="4">
    <location>
        <begin position="6"/>
        <end position="79"/>
    </location>
</feature>
<proteinExistence type="inferred from homology"/>
<evidence type="ECO:0000256" key="3">
    <source>
        <dbReference type="ARBA" id="ARBA00022729"/>
    </source>
</evidence>
<sequence length="95" mass="9333">SAFIADGCVGVFGCNEGSTVGVGNAIKESGADVVGVGFDSSDNVLELINEGCLYATMVQNPDVMGYEGVKAAVAALQGGTADGAVTDTGVTVVTK</sequence>
<feature type="non-terminal residue" evidence="5">
    <location>
        <position position="1"/>
    </location>
</feature>
<accession>K1UPS9</accession>
<protein>
    <submittedName>
        <fullName evidence="5">Periplasmic binding protein/LacI transcriptional regulator</fullName>
    </submittedName>
</protein>
<keyword evidence="3" id="KW-0732">Signal</keyword>
<dbReference type="GO" id="GO:0030313">
    <property type="term" value="C:cell envelope"/>
    <property type="evidence" value="ECO:0007669"/>
    <property type="project" value="UniProtKB-SubCell"/>
</dbReference>
<dbReference type="GO" id="GO:0030246">
    <property type="term" value="F:carbohydrate binding"/>
    <property type="evidence" value="ECO:0007669"/>
    <property type="project" value="UniProtKB-ARBA"/>
</dbReference>
<dbReference type="InterPro" id="IPR025997">
    <property type="entry name" value="SBP_2_dom"/>
</dbReference>
<organism evidence="5">
    <name type="scientific">human gut metagenome</name>
    <dbReference type="NCBI Taxonomy" id="408170"/>
    <lineage>
        <taxon>unclassified sequences</taxon>
        <taxon>metagenomes</taxon>
        <taxon>organismal metagenomes</taxon>
    </lineage>
</organism>
<comment type="similarity">
    <text evidence="2">Belongs to the bacterial solute-binding protein 2 family.</text>
</comment>
<comment type="caution">
    <text evidence="5">The sequence shown here is derived from an EMBL/GenBank/DDBJ whole genome shotgun (WGS) entry which is preliminary data.</text>
</comment>